<name>A0AAP6JE41_9GAMM</name>
<dbReference type="PROSITE" id="PS00211">
    <property type="entry name" value="ABC_TRANSPORTER_1"/>
    <property type="match status" value="1"/>
</dbReference>
<keyword evidence="3" id="KW-0201">Cytochrome c-type biogenesis</keyword>
<dbReference type="Proteomes" id="UP001302316">
    <property type="component" value="Unassembled WGS sequence"/>
</dbReference>
<dbReference type="Gene3D" id="3.40.50.300">
    <property type="entry name" value="P-loop containing nucleotide triphosphate hydrolases"/>
    <property type="match status" value="1"/>
</dbReference>
<dbReference type="InterPro" id="IPR003439">
    <property type="entry name" value="ABC_transporter-like_ATP-bd"/>
</dbReference>
<dbReference type="SUPFAM" id="SSF52540">
    <property type="entry name" value="P-loop containing nucleoside triphosphate hydrolases"/>
    <property type="match status" value="1"/>
</dbReference>
<sequence>MSHTEAHSSSAKAGTTELSAAGLEIWRGETRLLRNFGFQLSSGETLWLRGPNGAGKTTLMRVILGLSQADAGEVHWCGRPRDEDRSAFLADVAWCGHQTGLRPELSPRENLASWQPLAGRRSARRLSDCLERLALTAVADRPCAFLSAGQQKRASLARLLLCEASLWCLDEPLTSLDADGQTLVGELILEHRSHGGACLVSSHQPLPDSAGTVRELDLDRSHKAGGGGA</sequence>
<dbReference type="PANTHER" id="PTHR43499:SF1">
    <property type="entry name" value="ABC TRANSPORTER I FAMILY MEMBER 1"/>
    <property type="match status" value="1"/>
</dbReference>
<dbReference type="EMBL" id="JAYGII010000008">
    <property type="protein sequence ID" value="MEA5445306.1"/>
    <property type="molecule type" value="Genomic_DNA"/>
</dbReference>
<dbReference type="InterPro" id="IPR003593">
    <property type="entry name" value="AAA+_ATPase"/>
</dbReference>
<keyword evidence="6" id="KW-0472">Membrane</keyword>
<keyword evidence="1" id="KW-0813">Transport</keyword>
<dbReference type="AlphaFoldDB" id="A0AAP6JE41"/>
<feature type="domain" description="ABC transporter" evidence="7">
    <location>
        <begin position="18"/>
        <end position="229"/>
    </location>
</feature>
<evidence type="ECO:0000256" key="1">
    <source>
        <dbReference type="ARBA" id="ARBA00022448"/>
    </source>
</evidence>
<dbReference type="RefSeq" id="WP_346050935.1">
    <property type="nucleotide sequence ID" value="NZ_JAYGII010000008.1"/>
</dbReference>
<dbReference type="NCBIfam" id="NF010061">
    <property type="entry name" value="PRK13538.1"/>
    <property type="match status" value="1"/>
</dbReference>
<comment type="caution">
    <text evidence="8">The sequence shown here is derived from an EMBL/GenBank/DDBJ whole genome shotgun (WGS) entry which is preliminary data.</text>
</comment>
<evidence type="ECO:0000313" key="8">
    <source>
        <dbReference type="EMBL" id="MEA5445306.1"/>
    </source>
</evidence>
<dbReference type="Pfam" id="PF00005">
    <property type="entry name" value="ABC_tran"/>
    <property type="match status" value="1"/>
</dbReference>
<evidence type="ECO:0000256" key="4">
    <source>
        <dbReference type="ARBA" id="ARBA00022840"/>
    </source>
</evidence>
<keyword evidence="4" id="KW-0067">ATP-binding</keyword>
<keyword evidence="5" id="KW-1278">Translocase</keyword>
<gene>
    <name evidence="8" type="primary">ccmA</name>
    <name evidence="8" type="ORF">VCB98_05685</name>
</gene>
<evidence type="ECO:0000256" key="6">
    <source>
        <dbReference type="ARBA" id="ARBA00023136"/>
    </source>
</evidence>
<dbReference type="InterPro" id="IPR005895">
    <property type="entry name" value="ABC_transptr_haem_export_CcmA"/>
</dbReference>
<reference evidence="8 9" key="1">
    <citation type="submission" date="2023-12" db="EMBL/GenBank/DDBJ databases">
        <title>Whole-genome sequencing of halo(alkali)philic microorganisms from hypersaline lakes.</title>
        <authorList>
            <person name="Sorokin D.Y."/>
            <person name="Merkel A.Y."/>
            <person name="Messina E."/>
            <person name="Yakimov M."/>
        </authorList>
    </citation>
    <scope>NUCLEOTIDE SEQUENCE [LARGE SCALE GENOMIC DNA]</scope>
    <source>
        <strain evidence="8 9">AB-CW1</strain>
    </source>
</reference>
<dbReference type="InterPro" id="IPR027417">
    <property type="entry name" value="P-loop_NTPase"/>
</dbReference>
<evidence type="ECO:0000313" key="9">
    <source>
        <dbReference type="Proteomes" id="UP001302316"/>
    </source>
</evidence>
<accession>A0AAP6JE41</accession>
<dbReference type="GO" id="GO:0016887">
    <property type="term" value="F:ATP hydrolysis activity"/>
    <property type="evidence" value="ECO:0007669"/>
    <property type="project" value="InterPro"/>
</dbReference>
<organism evidence="8 9">
    <name type="scientific">Natronospira elongata</name>
    <dbReference type="NCBI Taxonomy" id="3110268"/>
    <lineage>
        <taxon>Bacteria</taxon>
        <taxon>Pseudomonadati</taxon>
        <taxon>Pseudomonadota</taxon>
        <taxon>Gammaproteobacteria</taxon>
        <taxon>Natronospirales</taxon>
        <taxon>Natronospiraceae</taxon>
        <taxon>Natronospira</taxon>
    </lineage>
</organism>
<dbReference type="PROSITE" id="PS50893">
    <property type="entry name" value="ABC_TRANSPORTER_2"/>
    <property type="match status" value="1"/>
</dbReference>
<dbReference type="GO" id="GO:0017004">
    <property type="term" value="P:cytochrome complex assembly"/>
    <property type="evidence" value="ECO:0007669"/>
    <property type="project" value="UniProtKB-KW"/>
</dbReference>
<dbReference type="SMART" id="SM00382">
    <property type="entry name" value="AAA"/>
    <property type="match status" value="1"/>
</dbReference>
<dbReference type="InterPro" id="IPR017871">
    <property type="entry name" value="ABC_transporter-like_CS"/>
</dbReference>
<dbReference type="GO" id="GO:0005524">
    <property type="term" value="F:ATP binding"/>
    <property type="evidence" value="ECO:0007669"/>
    <property type="project" value="UniProtKB-KW"/>
</dbReference>
<dbReference type="PANTHER" id="PTHR43499">
    <property type="entry name" value="ABC TRANSPORTER I FAMILY MEMBER 1"/>
    <property type="match status" value="1"/>
</dbReference>
<protein>
    <submittedName>
        <fullName evidence="8">Cytochrome c biogenesis heme-transporting ATPase CcmA</fullName>
    </submittedName>
</protein>
<dbReference type="NCBIfam" id="TIGR01189">
    <property type="entry name" value="ccmA"/>
    <property type="match status" value="1"/>
</dbReference>
<evidence type="ECO:0000256" key="2">
    <source>
        <dbReference type="ARBA" id="ARBA00022741"/>
    </source>
</evidence>
<keyword evidence="9" id="KW-1185">Reference proteome</keyword>
<evidence type="ECO:0000256" key="5">
    <source>
        <dbReference type="ARBA" id="ARBA00022967"/>
    </source>
</evidence>
<evidence type="ECO:0000259" key="7">
    <source>
        <dbReference type="PROSITE" id="PS50893"/>
    </source>
</evidence>
<proteinExistence type="predicted"/>
<keyword evidence="2" id="KW-0547">Nucleotide-binding</keyword>
<evidence type="ECO:0000256" key="3">
    <source>
        <dbReference type="ARBA" id="ARBA00022748"/>
    </source>
</evidence>
<dbReference type="GO" id="GO:0022857">
    <property type="term" value="F:transmembrane transporter activity"/>
    <property type="evidence" value="ECO:0007669"/>
    <property type="project" value="InterPro"/>
</dbReference>